<keyword evidence="3" id="KW-1185">Reference proteome</keyword>
<evidence type="ECO:0000313" key="2">
    <source>
        <dbReference type="EMBL" id="OXA53897.1"/>
    </source>
</evidence>
<evidence type="ECO:0000313" key="3">
    <source>
        <dbReference type="Proteomes" id="UP000198287"/>
    </source>
</evidence>
<dbReference type="STRING" id="158441.A0A226EA03"/>
<feature type="transmembrane region" description="Helical" evidence="1">
    <location>
        <begin position="362"/>
        <end position="381"/>
    </location>
</feature>
<evidence type="ECO:0008006" key="4">
    <source>
        <dbReference type="Google" id="ProtNLM"/>
    </source>
</evidence>
<proteinExistence type="predicted"/>
<feature type="transmembrane region" description="Helical" evidence="1">
    <location>
        <begin position="79"/>
        <end position="105"/>
    </location>
</feature>
<keyword evidence="1" id="KW-0812">Transmembrane</keyword>
<dbReference type="Proteomes" id="UP000198287">
    <property type="component" value="Unassembled WGS sequence"/>
</dbReference>
<feature type="transmembrane region" description="Helical" evidence="1">
    <location>
        <begin position="44"/>
        <end position="67"/>
    </location>
</feature>
<dbReference type="EMBL" id="LNIX01000005">
    <property type="protein sequence ID" value="OXA53897.1"/>
    <property type="molecule type" value="Genomic_DNA"/>
</dbReference>
<comment type="caution">
    <text evidence="2">The sequence shown here is derived from an EMBL/GenBank/DDBJ whole genome shotgun (WGS) entry which is preliminary data.</text>
</comment>
<feature type="transmembrane region" description="Helical" evidence="1">
    <location>
        <begin position="125"/>
        <end position="151"/>
    </location>
</feature>
<name>A0A226EA03_FOLCA</name>
<gene>
    <name evidence="2" type="ORF">Fcan01_11477</name>
</gene>
<feature type="transmembrane region" description="Helical" evidence="1">
    <location>
        <begin position="247"/>
        <end position="274"/>
    </location>
</feature>
<feature type="transmembrane region" description="Helical" evidence="1">
    <location>
        <begin position="280"/>
        <end position="303"/>
    </location>
</feature>
<feature type="transmembrane region" description="Helical" evidence="1">
    <location>
        <begin position="189"/>
        <end position="211"/>
    </location>
</feature>
<keyword evidence="1" id="KW-0472">Membrane</keyword>
<feature type="transmembrane region" description="Helical" evidence="1">
    <location>
        <begin position="163"/>
        <end position="183"/>
    </location>
</feature>
<evidence type="ECO:0000256" key="1">
    <source>
        <dbReference type="SAM" id="Phobius"/>
    </source>
</evidence>
<keyword evidence="1" id="KW-1133">Transmembrane helix</keyword>
<sequence length="391" mass="44925">MDQTAMFLTFKEYSRWMQHFTSPPIKWHPKKKRFEYWTHGFKYYLWYLHTFIGLGDCTAGGVGVIFLSQMFNFYKPLPLAYIFLFVVQLSTATAGFAINVGIILYGKDFVMGHDHRDSGSPQRNYLWITMTLFVWAFSTYPFFISLSAIFFHLDPYYHILSMLNINSLYAHLFRFYIICTAPAELCRFLAFIVIISISTFQMLPTSLDLLLQQNASPFSVMVGRMSGNPVESQYRQVQIVLLSIESFIGFVCLIVQGLGLANGILSIFLSLIFYATLPIWLYWIFPCIAVMILIIALVGMNYLHNVADYSDKLLRILDFFAISQPRAGMEGTREELKSLRVLTLSPILAGHKLLIYKRSTKMAYLVVMVTHTINLLLTVPQDLIESAAHLF</sequence>
<accession>A0A226EA03</accession>
<protein>
    <recommendedName>
        <fullName evidence="4">Gustatory receptor</fullName>
    </recommendedName>
</protein>
<reference evidence="2 3" key="1">
    <citation type="submission" date="2015-12" db="EMBL/GenBank/DDBJ databases">
        <title>The genome of Folsomia candida.</title>
        <authorList>
            <person name="Faddeeva A."/>
            <person name="Derks M.F."/>
            <person name="Anvar Y."/>
            <person name="Smit S."/>
            <person name="Van Straalen N."/>
            <person name="Roelofs D."/>
        </authorList>
    </citation>
    <scope>NUCLEOTIDE SEQUENCE [LARGE SCALE GENOMIC DNA]</scope>
    <source>
        <strain evidence="2 3">VU population</strain>
        <tissue evidence="2">Whole body</tissue>
    </source>
</reference>
<organism evidence="2 3">
    <name type="scientific">Folsomia candida</name>
    <name type="common">Springtail</name>
    <dbReference type="NCBI Taxonomy" id="158441"/>
    <lineage>
        <taxon>Eukaryota</taxon>
        <taxon>Metazoa</taxon>
        <taxon>Ecdysozoa</taxon>
        <taxon>Arthropoda</taxon>
        <taxon>Hexapoda</taxon>
        <taxon>Collembola</taxon>
        <taxon>Entomobryomorpha</taxon>
        <taxon>Isotomoidea</taxon>
        <taxon>Isotomidae</taxon>
        <taxon>Proisotominae</taxon>
        <taxon>Folsomia</taxon>
    </lineage>
</organism>
<dbReference type="AlphaFoldDB" id="A0A226EA03"/>